<reference evidence="17" key="2">
    <citation type="journal article" date="2023" name="Plants (Basel)">
        <title>Annotation of the Turnera subulata (Passifloraceae) Draft Genome Reveals the S-Locus Evolved after the Divergence of Turneroideae from Passifloroideae in a Stepwise Manner.</title>
        <authorList>
            <person name="Henning P.M."/>
            <person name="Roalson E.H."/>
            <person name="Mir W."/>
            <person name="McCubbin A.G."/>
            <person name="Shore J.S."/>
        </authorList>
    </citation>
    <scope>NUCLEOTIDE SEQUENCE</scope>
    <source>
        <strain evidence="17">F60SS</strain>
    </source>
</reference>
<dbReference type="EC" id="2.3.2.31" evidence="6"/>
<dbReference type="FunFam" id="1.20.120.1750:FF:000005">
    <property type="entry name" value="RBR-type E3 ubiquitin transferase"/>
    <property type="match status" value="1"/>
</dbReference>
<keyword evidence="8" id="KW-0479">Metal-binding</keyword>
<comment type="cofactor">
    <cofactor evidence="2">
        <name>Zn(2+)</name>
        <dbReference type="ChEBI" id="CHEBI:29105"/>
    </cofactor>
</comment>
<evidence type="ECO:0000256" key="4">
    <source>
        <dbReference type="ARBA" id="ARBA00004906"/>
    </source>
</evidence>
<dbReference type="Proteomes" id="UP001141552">
    <property type="component" value="Unassembled WGS sequence"/>
</dbReference>
<dbReference type="Gene3D" id="3.30.40.10">
    <property type="entry name" value="Zinc/RING finger domain, C3HC4 (zinc finger)"/>
    <property type="match status" value="1"/>
</dbReference>
<evidence type="ECO:0000256" key="10">
    <source>
        <dbReference type="ARBA" id="ARBA00022771"/>
    </source>
</evidence>
<organism evidence="17 18">
    <name type="scientific">Turnera subulata</name>
    <dbReference type="NCBI Taxonomy" id="218843"/>
    <lineage>
        <taxon>Eukaryota</taxon>
        <taxon>Viridiplantae</taxon>
        <taxon>Streptophyta</taxon>
        <taxon>Embryophyta</taxon>
        <taxon>Tracheophyta</taxon>
        <taxon>Spermatophyta</taxon>
        <taxon>Magnoliopsida</taxon>
        <taxon>eudicotyledons</taxon>
        <taxon>Gunneridae</taxon>
        <taxon>Pentapetalae</taxon>
        <taxon>rosids</taxon>
        <taxon>fabids</taxon>
        <taxon>Malpighiales</taxon>
        <taxon>Passifloraceae</taxon>
        <taxon>Turnera</taxon>
    </lineage>
</organism>
<reference evidence="17" key="1">
    <citation type="submission" date="2022-02" db="EMBL/GenBank/DDBJ databases">
        <authorList>
            <person name="Henning P.M."/>
            <person name="McCubbin A.G."/>
            <person name="Shore J.S."/>
        </authorList>
    </citation>
    <scope>NUCLEOTIDE SEQUENCE</scope>
    <source>
        <strain evidence="17">F60SS</strain>
        <tissue evidence="17">Leaves</tissue>
    </source>
</reference>
<evidence type="ECO:0000256" key="9">
    <source>
        <dbReference type="ARBA" id="ARBA00022737"/>
    </source>
</evidence>
<dbReference type="AlphaFoldDB" id="A0A9Q0F789"/>
<evidence type="ECO:0000313" key="17">
    <source>
        <dbReference type="EMBL" id="KAJ4826249.1"/>
    </source>
</evidence>
<protein>
    <recommendedName>
        <fullName evidence="6">RBR-type E3 ubiquitin transferase</fullName>
        <ecNumber evidence="6">2.3.2.31</ecNumber>
    </recommendedName>
</protein>
<evidence type="ECO:0000256" key="5">
    <source>
        <dbReference type="ARBA" id="ARBA00005884"/>
    </source>
</evidence>
<dbReference type="Pfam" id="PF01485">
    <property type="entry name" value="IBR"/>
    <property type="match status" value="1"/>
</dbReference>
<dbReference type="InterPro" id="IPR013083">
    <property type="entry name" value="Znf_RING/FYVE/PHD"/>
</dbReference>
<evidence type="ECO:0000256" key="13">
    <source>
        <dbReference type="PROSITE-ProRule" id="PRU00175"/>
    </source>
</evidence>
<dbReference type="CDD" id="cd22583">
    <property type="entry name" value="Rcat_RBR_ARI7-like"/>
    <property type="match status" value="1"/>
</dbReference>
<comment type="function">
    <text evidence="3">Might act as an E3 ubiquitin-protein ligase, or as part of E3 complex, which accepts ubiquitin from specific E2 ubiquitin-conjugating enzymes and then transfers it to substrates.</text>
</comment>
<keyword evidence="12" id="KW-0862">Zinc</keyword>
<evidence type="ECO:0000256" key="2">
    <source>
        <dbReference type="ARBA" id="ARBA00001947"/>
    </source>
</evidence>
<evidence type="ECO:0000256" key="14">
    <source>
        <dbReference type="SAM" id="MobiDB-lite"/>
    </source>
</evidence>
<evidence type="ECO:0000256" key="11">
    <source>
        <dbReference type="ARBA" id="ARBA00022786"/>
    </source>
</evidence>
<evidence type="ECO:0000259" key="15">
    <source>
        <dbReference type="PROSITE" id="PS50089"/>
    </source>
</evidence>
<comment type="pathway">
    <text evidence="4">Protein modification; protein ubiquitination.</text>
</comment>
<dbReference type="GO" id="GO:0061630">
    <property type="term" value="F:ubiquitin protein ligase activity"/>
    <property type="evidence" value="ECO:0007669"/>
    <property type="project" value="UniProtKB-EC"/>
</dbReference>
<keyword evidence="7" id="KW-0808">Transferase</keyword>
<dbReference type="FunFam" id="3.30.40.10:FF:000019">
    <property type="entry name" value="RBR-type E3 ubiquitin transferase"/>
    <property type="match status" value="1"/>
</dbReference>
<keyword evidence="18" id="KW-1185">Reference proteome</keyword>
<feature type="region of interest" description="Disordered" evidence="14">
    <location>
        <begin position="473"/>
        <end position="493"/>
    </location>
</feature>
<dbReference type="Pfam" id="PF22191">
    <property type="entry name" value="IBR_1"/>
    <property type="match status" value="1"/>
</dbReference>
<name>A0A9Q0F789_9ROSI</name>
<keyword evidence="10 13" id="KW-0863">Zinc-finger</keyword>
<evidence type="ECO:0000256" key="3">
    <source>
        <dbReference type="ARBA" id="ARBA00003976"/>
    </source>
</evidence>
<dbReference type="InterPro" id="IPR002867">
    <property type="entry name" value="IBR_dom"/>
</dbReference>
<dbReference type="InterPro" id="IPR044066">
    <property type="entry name" value="TRIAD_supradom"/>
</dbReference>
<dbReference type="CDD" id="cd20346">
    <property type="entry name" value="BRcat_RBR_ANKIB1"/>
    <property type="match status" value="1"/>
</dbReference>
<dbReference type="InterPro" id="IPR001841">
    <property type="entry name" value="Znf_RING"/>
</dbReference>
<keyword evidence="9" id="KW-0677">Repeat</keyword>
<proteinExistence type="inferred from homology"/>
<dbReference type="GO" id="GO:0016567">
    <property type="term" value="P:protein ubiquitination"/>
    <property type="evidence" value="ECO:0007669"/>
    <property type="project" value="InterPro"/>
</dbReference>
<dbReference type="InterPro" id="IPR017907">
    <property type="entry name" value="Znf_RING_CS"/>
</dbReference>
<comment type="caution">
    <text evidence="17">The sequence shown here is derived from an EMBL/GenBank/DDBJ whole genome shotgun (WGS) entry which is preliminary data.</text>
</comment>
<evidence type="ECO:0000259" key="16">
    <source>
        <dbReference type="PROSITE" id="PS51873"/>
    </source>
</evidence>
<evidence type="ECO:0000256" key="6">
    <source>
        <dbReference type="ARBA" id="ARBA00012251"/>
    </source>
</evidence>
<comment type="similarity">
    <text evidence="5">Belongs to the RBR family. Ariadne subfamily.</text>
</comment>
<comment type="catalytic activity">
    <reaction evidence="1">
        <text>[E2 ubiquitin-conjugating enzyme]-S-ubiquitinyl-L-cysteine + [acceptor protein]-L-lysine = [E2 ubiquitin-conjugating enzyme]-L-cysteine + [acceptor protein]-N(6)-ubiquitinyl-L-lysine.</text>
        <dbReference type="EC" id="2.3.2.31"/>
    </reaction>
</comment>
<dbReference type="Pfam" id="PF19422">
    <property type="entry name" value="Ariadne"/>
    <property type="match status" value="1"/>
</dbReference>
<dbReference type="InterPro" id="IPR045840">
    <property type="entry name" value="Ariadne"/>
</dbReference>
<dbReference type="InterPro" id="IPR048962">
    <property type="entry name" value="ARIH1-like_UBL"/>
</dbReference>
<evidence type="ECO:0000313" key="18">
    <source>
        <dbReference type="Proteomes" id="UP001141552"/>
    </source>
</evidence>
<dbReference type="PROSITE" id="PS51873">
    <property type="entry name" value="TRIAD"/>
    <property type="match status" value="1"/>
</dbReference>
<dbReference type="SMART" id="SM00647">
    <property type="entry name" value="IBR"/>
    <property type="match status" value="2"/>
</dbReference>
<dbReference type="EMBL" id="JAKUCV010006716">
    <property type="protein sequence ID" value="KAJ4826249.1"/>
    <property type="molecule type" value="Genomic_DNA"/>
</dbReference>
<dbReference type="InterPro" id="IPR031127">
    <property type="entry name" value="E3_UB_ligase_RBR"/>
</dbReference>
<gene>
    <name evidence="17" type="ORF">Tsubulata_031816</name>
</gene>
<dbReference type="PROSITE" id="PS00518">
    <property type="entry name" value="ZF_RING_1"/>
    <property type="match status" value="1"/>
</dbReference>
<feature type="domain" description="RING-type" evidence="16">
    <location>
        <begin position="73"/>
        <end position="296"/>
    </location>
</feature>
<dbReference type="GO" id="GO:0008270">
    <property type="term" value="F:zinc ion binding"/>
    <property type="evidence" value="ECO:0007669"/>
    <property type="project" value="UniProtKB-KW"/>
</dbReference>
<dbReference type="PROSITE" id="PS50089">
    <property type="entry name" value="ZF_RING_2"/>
    <property type="match status" value="1"/>
</dbReference>
<keyword evidence="11" id="KW-0833">Ubl conjugation pathway</keyword>
<accession>A0A9Q0F789</accession>
<evidence type="ECO:0000256" key="7">
    <source>
        <dbReference type="ARBA" id="ARBA00022679"/>
    </source>
</evidence>
<evidence type="ECO:0000256" key="8">
    <source>
        <dbReference type="ARBA" id="ARBA00022723"/>
    </source>
</evidence>
<dbReference type="SUPFAM" id="SSF57850">
    <property type="entry name" value="RING/U-box"/>
    <property type="match status" value="3"/>
</dbReference>
<feature type="domain" description="RING-type" evidence="15">
    <location>
        <begin position="77"/>
        <end position="126"/>
    </location>
</feature>
<sequence>MKRQEDAITGVSSLLGLSRGEASILLRNHGWSVENVQTAWFDDEDKVRRSYGLVDKVSCINPRPGDAKVRKAKKIMCKICYDETSRDNFASAVCGHPFCKECWSKYLCVSIDDGAGCLDVRCPEPKCKVALDQDMVEMLVGDDGYREKYRRFLLRSYVELRKKTKWCPAPGCDYALEFDGGGEGGGGLDEGTVFDVFCNCKYGFCWNCSEDSHRPVDCKTVAKWAEKNGSEAENTNWILANSKPCPKCKYPIEKNHGCMHMTCRAPCRHQFCWLCLGEWSNHGEKTGGYYSCNIYEKAKAEGGYTEEETKRKKAKNALDRYTHYYERWASNGSSRDKARQHLKQMQAEKLEELALIHHTTVKQLEFITDALSQIIECRRVLKWSYAYGYYIPEKDVAKKDFFEHLQGQAEHSLERLHHCVEVEMKPFFDEDAGSKEKEFQNVSTKLKGLTPCTHTFFENLVTALENNLADVESCGGGRSKGTDSTADKKKRRK</sequence>
<dbReference type="Pfam" id="PF21235">
    <property type="entry name" value="UBA_ARI1"/>
    <property type="match status" value="1"/>
</dbReference>
<dbReference type="OrthoDB" id="10009520at2759"/>
<evidence type="ECO:0000256" key="12">
    <source>
        <dbReference type="ARBA" id="ARBA00022833"/>
    </source>
</evidence>
<evidence type="ECO:0000256" key="1">
    <source>
        <dbReference type="ARBA" id="ARBA00001798"/>
    </source>
</evidence>
<dbReference type="Gene3D" id="1.20.120.1750">
    <property type="match status" value="1"/>
</dbReference>
<dbReference type="PANTHER" id="PTHR11685">
    <property type="entry name" value="RBR FAMILY RING FINGER AND IBR DOMAIN-CONTAINING"/>
    <property type="match status" value="1"/>
</dbReference>